<dbReference type="InterPro" id="IPR043502">
    <property type="entry name" value="DNA/RNA_pol_sf"/>
</dbReference>
<sequence>MTKEIEALEANHTWDIVELPEVCKLKKSLYGLRQASRQWVPGHLVILAVYVDDIIVTGNDLSEISVLKQILDNEFKIKDLGSLHYFLGIQVSVMPSGLLLNQKKFVIDLLKEYDCLEANSVVSPLELNQKLKADVGILLPNPERYRSLIGKLLFLTRTRPDICFGVQHLSQFLHTPRVPGSYSSSQAYSDSDWAACPDTRKSVTGFCIFLSDSLIGWKSKKQPVVSLSSAEAEYRALSKVVTELSWLSRLLVDLDVSSSSPISVFCDNMAAIHIAKNPVFHERTKHIEVDYHFIRTTLAEGLIQLFHVSTTNQLADLFTKSLPGATHQFFSGKLKVVSPSNLKGVLGFQNIQYPAQNKKHRHGPIIYLLITFSISSSL</sequence>
<protein>
    <submittedName>
        <fullName evidence="2">Uncharacterized mitochondrial protein AtMg00810-like</fullName>
    </submittedName>
</protein>
<name>A0A1S3YAN3_TOBAC</name>
<proteinExistence type="predicted"/>
<reference evidence="2" key="1">
    <citation type="submission" date="2025-08" db="UniProtKB">
        <authorList>
            <consortium name="RefSeq"/>
        </authorList>
    </citation>
    <scope>IDENTIFICATION</scope>
</reference>
<organism evidence="2">
    <name type="scientific">Nicotiana tabacum</name>
    <name type="common">Common tobacco</name>
    <dbReference type="NCBI Taxonomy" id="4097"/>
    <lineage>
        <taxon>Eukaryota</taxon>
        <taxon>Viridiplantae</taxon>
        <taxon>Streptophyta</taxon>
        <taxon>Embryophyta</taxon>
        <taxon>Tracheophyta</taxon>
        <taxon>Spermatophyta</taxon>
        <taxon>Magnoliopsida</taxon>
        <taxon>eudicotyledons</taxon>
        <taxon>Gunneridae</taxon>
        <taxon>Pentapetalae</taxon>
        <taxon>asterids</taxon>
        <taxon>lamiids</taxon>
        <taxon>Solanales</taxon>
        <taxon>Solanaceae</taxon>
        <taxon>Nicotianoideae</taxon>
        <taxon>Nicotianeae</taxon>
        <taxon>Nicotiana</taxon>
    </lineage>
</organism>
<dbReference type="InterPro" id="IPR013103">
    <property type="entry name" value="RVT_2"/>
</dbReference>
<dbReference type="PANTHER" id="PTHR11439:SF470">
    <property type="entry name" value="CYSTEINE-RICH RLK (RECEPTOR-LIKE PROTEIN KINASE) 8"/>
    <property type="match status" value="1"/>
</dbReference>
<dbReference type="PANTHER" id="PTHR11439">
    <property type="entry name" value="GAG-POL-RELATED RETROTRANSPOSON"/>
    <property type="match status" value="1"/>
</dbReference>
<dbReference type="RefSeq" id="XP_016449164.1">
    <property type="nucleotide sequence ID" value="XM_016593678.1"/>
</dbReference>
<dbReference type="PaxDb" id="4097-A0A1S3YAN3"/>
<dbReference type="SUPFAM" id="SSF56672">
    <property type="entry name" value="DNA/RNA polymerases"/>
    <property type="match status" value="1"/>
</dbReference>
<feature type="domain" description="Reverse transcriptase Ty1/copia-type" evidence="1">
    <location>
        <begin position="45"/>
        <end position="125"/>
    </location>
</feature>
<dbReference type="STRING" id="4097.A0A1S3YAN3"/>
<dbReference type="KEGG" id="nta:107774199"/>
<gene>
    <name evidence="2" type="primary">LOC107774199</name>
</gene>
<dbReference type="AlphaFoldDB" id="A0A1S3YAN3"/>
<accession>A0A1S3YAN3</accession>
<dbReference type="Pfam" id="PF07727">
    <property type="entry name" value="RVT_2"/>
    <property type="match status" value="1"/>
</dbReference>
<evidence type="ECO:0000313" key="2">
    <source>
        <dbReference type="RefSeq" id="XP_016449164.1"/>
    </source>
</evidence>
<dbReference type="OrthoDB" id="414945at2759"/>
<dbReference type="CDD" id="cd09272">
    <property type="entry name" value="RNase_HI_RT_Ty1"/>
    <property type="match status" value="1"/>
</dbReference>
<evidence type="ECO:0000259" key="1">
    <source>
        <dbReference type="Pfam" id="PF07727"/>
    </source>
</evidence>